<evidence type="ECO:0000259" key="7">
    <source>
        <dbReference type="Pfam" id="PF00150"/>
    </source>
</evidence>
<dbReference type="InterPro" id="IPR017853">
    <property type="entry name" value="GH"/>
</dbReference>
<accession>A0ABQ8GVP3</accession>
<dbReference type="PROSITE" id="PS00659">
    <property type="entry name" value="GLYCOSYL_HYDROL_F5"/>
    <property type="match status" value="1"/>
</dbReference>
<reference evidence="8 9" key="1">
    <citation type="journal article" date="2021" name="Nat. Commun.">
        <title>Genetic determinants of endophytism in the Arabidopsis root mycobiome.</title>
        <authorList>
            <person name="Mesny F."/>
            <person name="Miyauchi S."/>
            <person name="Thiergart T."/>
            <person name="Pickel B."/>
            <person name="Atanasova L."/>
            <person name="Karlsson M."/>
            <person name="Huettel B."/>
            <person name="Barry K.W."/>
            <person name="Haridas S."/>
            <person name="Chen C."/>
            <person name="Bauer D."/>
            <person name="Andreopoulos W."/>
            <person name="Pangilinan J."/>
            <person name="LaButti K."/>
            <person name="Riley R."/>
            <person name="Lipzen A."/>
            <person name="Clum A."/>
            <person name="Drula E."/>
            <person name="Henrissat B."/>
            <person name="Kohler A."/>
            <person name="Grigoriev I.V."/>
            <person name="Martin F.M."/>
            <person name="Hacquard S."/>
        </authorList>
    </citation>
    <scope>NUCLEOTIDE SEQUENCE [LARGE SCALE GENOMIC DNA]</scope>
    <source>
        <strain evidence="8 9">MPI-SDFR-AT-0080</strain>
    </source>
</reference>
<gene>
    <name evidence="8" type="ORF">B0J12DRAFT_31441</name>
</gene>
<proteinExistence type="inferred from homology"/>
<keyword evidence="9" id="KW-1185">Reference proteome</keyword>
<keyword evidence="3 5" id="KW-0326">Glycosidase</keyword>
<organism evidence="8 9">
    <name type="scientific">Macrophomina phaseolina</name>
    <dbReference type="NCBI Taxonomy" id="35725"/>
    <lineage>
        <taxon>Eukaryota</taxon>
        <taxon>Fungi</taxon>
        <taxon>Dikarya</taxon>
        <taxon>Ascomycota</taxon>
        <taxon>Pezizomycotina</taxon>
        <taxon>Dothideomycetes</taxon>
        <taxon>Dothideomycetes incertae sedis</taxon>
        <taxon>Botryosphaeriales</taxon>
        <taxon>Botryosphaeriaceae</taxon>
        <taxon>Macrophomina</taxon>
    </lineage>
</organism>
<evidence type="ECO:0000256" key="6">
    <source>
        <dbReference type="SAM" id="SignalP"/>
    </source>
</evidence>
<evidence type="ECO:0000256" key="1">
    <source>
        <dbReference type="ARBA" id="ARBA00005641"/>
    </source>
</evidence>
<dbReference type="Gene3D" id="3.20.20.80">
    <property type="entry name" value="Glycosidases"/>
    <property type="match status" value="1"/>
</dbReference>
<dbReference type="Proteomes" id="UP000774617">
    <property type="component" value="Unassembled WGS sequence"/>
</dbReference>
<dbReference type="InterPro" id="IPR001547">
    <property type="entry name" value="Glyco_hydro_5"/>
</dbReference>
<dbReference type="EMBL" id="JAGTJR010000001">
    <property type="protein sequence ID" value="KAH7065325.1"/>
    <property type="molecule type" value="Genomic_DNA"/>
</dbReference>
<feature type="chain" id="PRO_5045671105" evidence="6">
    <location>
        <begin position="19"/>
        <end position="424"/>
    </location>
</feature>
<feature type="domain" description="Glycoside hydrolase family 5" evidence="7">
    <location>
        <begin position="82"/>
        <end position="313"/>
    </location>
</feature>
<feature type="signal peptide" evidence="6">
    <location>
        <begin position="1"/>
        <end position="18"/>
    </location>
</feature>
<dbReference type="SUPFAM" id="SSF51445">
    <property type="entry name" value="(Trans)glycosidases"/>
    <property type="match status" value="1"/>
</dbReference>
<dbReference type="InterPro" id="IPR018087">
    <property type="entry name" value="Glyco_hydro_5_CS"/>
</dbReference>
<dbReference type="PANTHER" id="PTHR31297:SF8">
    <property type="entry name" value="GLYCOSIDE HYDROLASE FAMILY 5 DOMAIN-CONTAINING PROTEIN"/>
    <property type="match status" value="1"/>
</dbReference>
<evidence type="ECO:0000256" key="3">
    <source>
        <dbReference type="ARBA" id="ARBA00023295"/>
    </source>
</evidence>
<dbReference type="PANTHER" id="PTHR31297">
    <property type="entry name" value="GLUCAN ENDO-1,6-BETA-GLUCOSIDASE B"/>
    <property type="match status" value="1"/>
</dbReference>
<evidence type="ECO:0000256" key="2">
    <source>
        <dbReference type="ARBA" id="ARBA00022801"/>
    </source>
</evidence>
<dbReference type="InterPro" id="IPR050386">
    <property type="entry name" value="Glycosyl_hydrolase_5"/>
</dbReference>
<sequence length="424" mass="46006">MKLVPALASGLILTPASAIPLLKRDYALGTTSVQGVNIGGWLVLEPWITPSIFQQYPDSAGVVDEYTLTQNIPNAADILREHWNNWVTLADFQKIADNGFNAVRIPIGYWAFKKYQQDPYILDAQQDHLDTALDWARQTGLKVWIDLHGAPLSQNGFDNSGQRVDSPGWTNGDSVAHTQTVIEQLATKYAAPALADVVVGIELLNEPLMGSLPGGRAATQQYYQSGFDAVRGVGGSTAMVVIQDGFANPPAWNGFLTGEGARGAVVDHHEYQVFTNALVALSPQQHADAVCGSAQAWGTGADKFIVVGEFTGAMTDCAPALNGYGLGARYDGTFSKRLADGSYETSTRVGSCATINYIDQWSQQNKTDTAAYINAQLDVFEQKAQGWFWWNFKTEAAAEWDLFRLIDAGVFPKLEGRARGVTCS</sequence>
<comment type="caution">
    <text evidence="8">The sequence shown here is derived from an EMBL/GenBank/DDBJ whole genome shotgun (WGS) entry which is preliminary data.</text>
</comment>
<keyword evidence="4" id="KW-0961">Cell wall biogenesis/degradation</keyword>
<comment type="similarity">
    <text evidence="1 5">Belongs to the glycosyl hydrolase 5 (cellulase A) family.</text>
</comment>
<evidence type="ECO:0000256" key="5">
    <source>
        <dbReference type="RuleBase" id="RU361153"/>
    </source>
</evidence>
<evidence type="ECO:0000313" key="9">
    <source>
        <dbReference type="Proteomes" id="UP000774617"/>
    </source>
</evidence>
<evidence type="ECO:0000256" key="4">
    <source>
        <dbReference type="ARBA" id="ARBA00023316"/>
    </source>
</evidence>
<protein>
    <submittedName>
        <fullName evidence="8">Glucan 1,3-beta-glucosidase</fullName>
    </submittedName>
</protein>
<dbReference type="Pfam" id="PF00150">
    <property type="entry name" value="Cellulase"/>
    <property type="match status" value="1"/>
</dbReference>
<keyword evidence="6" id="KW-0732">Signal</keyword>
<name>A0ABQ8GVP3_9PEZI</name>
<evidence type="ECO:0000313" key="8">
    <source>
        <dbReference type="EMBL" id="KAH7065325.1"/>
    </source>
</evidence>
<keyword evidence="2 5" id="KW-0378">Hydrolase</keyword>